<protein>
    <recommendedName>
        <fullName evidence="8">Nucleotidyltransferase</fullName>
    </recommendedName>
</protein>
<dbReference type="AlphaFoldDB" id="A0A0G0HZH8"/>
<accession>A0A0G0HZH8</accession>
<keyword evidence="2" id="KW-1277">Toxin-antitoxin system</keyword>
<evidence type="ECO:0000256" key="4">
    <source>
        <dbReference type="ARBA" id="ARBA00022741"/>
    </source>
</evidence>
<dbReference type="GO" id="GO:0000166">
    <property type="term" value="F:nucleotide binding"/>
    <property type="evidence" value="ECO:0007669"/>
    <property type="project" value="UniProtKB-KW"/>
</dbReference>
<evidence type="ECO:0000313" key="7">
    <source>
        <dbReference type="Proteomes" id="UP000034508"/>
    </source>
</evidence>
<keyword evidence="1" id="KW-0597">Phosphoprotein</keyword>
<dbReference type="Proteomes" id="UP000034508">
    <property type="component" value="Unassembled WGS sequence"/>
</dbReference>
<sequence length="111" mass="12931">MIEEKDKFYLEHILEAIENIESFLKDKSKDDFLSDKMLQSAIIRQLEIIGEASKRISAKKKEQSPQTEWKNIAGIRDVLIHDYFGIDLESIWNTLSINIPELKIEIGKILQ</sequence>
<gene>
    <name evidence="6" type="ORF">US31_C0019G0016</name>
</gene>
<evidence type="ECO:0000313" key="6">
    <source>
        <dbReference type="EMBL" id="KKQ17429.1"/>
    </source>
</evidence>
<dbReference type="Pfam" id="PF01934">
    <property type="entry name" value="HepT-like"/>
    <property type="match status" value="1"/>
</dbReference>
<dbReference type="GO" id="GO:0004540">
    <property type="term" value="F:RNA nuclease activity"/>
    <property type="evidence" value="ECO:0007669"/>
    <property type="project" value="InterPro"/>
</dbReference>
<evidence type="ECO:0000256" key="5">
    <source>
        <dbReference type="ARBA" id="ARBA00022801"/>
    </source>
</evidence>
<evidence type="ECO:0008006" key="8">
    <source>
        <dbReference type="Google" id="ProtNLM"/>
    </source>
</evidence>
<dbReference type="PANTHER" id="PTHR34139:SF1">
    <property type="entry name" value="RNASE MJ1380-RELATED"/>
    <property type="match status" value="1"/>
</dbReference>
<comment type="caution">
    <text evidence="6">The sequence shown here is derived from an EMBL/GenBank/DDBJ whole genome shotgun (WGS) entry which is preliminary data.</text>
</comment>
<organism evidence="6 7">
    <name type="scientific">Berkelbacteria bacterium GW2011_GWA1_36_9</name>
    <dbReference type="NCBI Taxonomy" id="1618331"/>
    <lineage>
        <taxon>Bacteria</taxon>
        <taxon>Candidatus Berkelbacteria</taxon>
    </lineage>
</organism>
<name>A0A0G0HZH8_9BACT</name>
<keyword evidence="5" id="KW-0378">Hydrolase</keyword>
<dbReference type="InterPro" id="IPR008201">
    <property type="entry name" value="HepT-like"/>
</dbReference>
<proteinExistence type="predicted"/>
<evidence type="ECO:0000256" key="3">
    <source>
        <dbReference type="ARBA" id="ARBA00022722"/>
    </source>
</evidence>
<keyword evidence="3" id="KW-0540">Nuclease</keyword>
<keyword evidence="4" id="KW-0547">Nucleotide-binding</keyword>
<dbReference type="InterPro" id="IPR051813">
    <property type="entry name" value="HepT_RNase_toxin"/>
</dbReference>
<dbReference type="GO" id="GO:0110001">
    <property type="term" value="C:toxin-antitoxin complex"/>
    <property type="evidence" value="ECO:0007669"/>
    <property type="project" value="InterPro"/>
</dbReference>
<reference evidence="6 7" key="1">
    <citation type="journal article" date="2015" name="Nature">
        <title>rRNA introns, odd ribosomes, and small enigmatic genomes across a large radiation of phyla.</title>
        <authorList>
            <person name="Brown C.T."/>
            <person name="Hug L.A."/>
            <person name="Thomas B.C."/>
            <person name="Sharon I."/>
            <person name="Castelle C.J."/>
            <person name="Singh A."/>
            <person name="Wilkins M.J."/>
            <person name="Williams K.H."/>
            <person name="Banfield J.F."/>
        </authorList>
    </citation>
    <scope>NUCLEOTIDE SEQUENCE [LARGE SCALE GENOMIC DNA]</scope>
</reference>
<evidence type="ECO:0000256" key="2">
    <source>
        <dbReference type="ARBA" id="ARBA00022649"/>
    </source>
</evidence>
<dbReference type="PANTHER" id="PTHR34139">
    <property type="entry name" value="UPF0331 PROTEIN MJ0127"/>
    <property type="match status" value="1"/>
</dbReference>
<dbReference type="EMBL" id="LBSM01000019">
    <property type="protein sequence ID" value="KKQ17429.1"/>
    <property type="molecule type" value="Genomic_DNA"/>
</dbReference>
<dbReference type="GO" id="GO:0016787">
    <property type="term" value="F:hydrolase activity"/>
    <property type="evidence" value="ECO:0007669"/>
    <property type="project" value="UniProtKB-KW"/>
</dbReference>
<dbReference type="PATRIC" id="fig|1618331.3.peg.852"/>
<evidence type="ECO:0000256" key="1">
    <source>
        <dbReference type="ARBA" id="ARBA00022553"/>
    </source>
</evidence>